<organism evidence="1 2">
    <name type="scientific">Lindgomyces ingoldianus</name>
    <dbReference type="NCBI Taxonomy" id="673940"/>
    <lineage>
        <taxon>Eukaryota</taxon>
        <taxon>Fungi</taxon>
        <taxon>Dikarya</taxon>
        <taxon>Ascomycota</taxon>
        <taxon>Pezizomycotina</taxon>
        <taxon>Dothideomycetes</taxon>
        <taxon>Pleosporomycetidae</taxon>
        <taxon>Pleosporales</taxon>
        <taxon>Lindgomycetaceae</taxon>
        <taxon>Lindgomyces</taxon>
    </lineage>
</organism>
<reference evidence="1" key="1">
    <citation type="journal article" date="2020" name="Stud. Mycol.">
        <title>101 Dothideomycetes genomes: a test case for predicting lifestyles and emergence of pathogens.</title>
        <authorList>
            <person name="Haridas S."/>
            <person name="Albert R."/>
            <person name="Binder M."/>
            <person name="Bloem J."/>
            <person name="Labutti K."/>
            <person name="Salamov A."/>
            <person name="Andreopoulos B."/>
            <person name="Baker S."/>
            <person name="Barry K."/>
            <person name="Bills G."/>
            <person name="Bluhm B."/>
            <person name="Cannon C."/>
            <person name="Castanera R."/>
            <person name="Culley D."/>
            <person name="Daum C."/>
            <person name="Ezra D."/>
            <person name="Gonzalez J."/>
            <person name="Henrissat B."/>
            <person name="Kuo A."/>
            <person name="Liang C."/>
            <person name="Lipzen A."/>
            <person name="Lutzoni F."/>
            <person name="Magnuson J."/>
            <person name="Mondo S."/>
            <person name="Nolan M."/>
            <person name="Ohm R."/>
            <person name="Pangilinan J."/>
            <person name="Park H.-J."/>
            <person name="Ramirez L."/>
            <person name="Alfaro M."/>
            <person name="Sun H."/>
            <person name="Tritt A."/>
            <person name="Yoshinaga Y."/>
            <person name="Zwiers L.-H."/>
            <person name="Turgeon B."/>
            <person name="Goodwin S."/>
            <person name="Spatafora J."/>
            <person name="Crous P."/>
            <person name="Grigoriev I."/>
        </authorList>
    </citation>
    <scope>NUCLEOTIDE SEQUENCE</scope>
    <source>
        <strain evidence="1">ATCC 200398</strain>
    </source>
</reference>
<keyword evidence="2" id="KW-1185">Reference proteome</keyword>
<protein>
    <submittedName>
        <fullName evidence="1">Uncharacterized protein</fullName>
    </submittedName>
</protein>
<name>A0ACB6R2A6_9PLEO</name>
<gene>
    <name evidence="1" type="ORF">BDR25DRAFT_352788</name>
</gene>
<sequence length="308" mass="34905">MKSNSHSCKAGRGSKRKRNCFEIKNTSDRVLAPQHPTFVSCHRSRVQCNSMFLQSDMPDQSFALNHPFSRSLITSLSNSPLKTSASHDFRFRKPSFLICGLRTRDLTRSWKSTRLTDHGPGIPSHDCLGQGRPVNRDADPAILGKLNSFSNRAENGFWQPGPLNAILVAPGRGGEAFLWLFTGDWACWGAEGFWGKARFRVFKWERWYPADSGGNFCSHVLNLACMKIRTIHLELSNDKSEKSDLELRVSASESSPTQVKSMKTGRNLPELTVPNRTYYDQCWRESVRIDYPESRGAILDLDRIHELI</sequence>
<evidence type="ECO:0000313" key="1">
    <source>
        <dbReference type="EMBL" id="KAF2473383.1"/>
    </source>
</evidence>
<dbReference type="EMBL" id="MU003500">
    <property type="protein sequence ID" value="KAF2473383.1"/>
    <property type="molecule type" value="Genomic_DNA"/>
</dbReference>
<comment type="caution">
    <text evidence="1">The sequence shown here is derived from an EMBL/GenBank/DDBJ whole genome shotgun (WGS) entry which is preliminary data.</text>
</comment>
<dbReference type="Proteomes" id="UP000799755">
    <property type="component" value="Unassembled WGS sequence"/>
</dbReference>
<accession>A0ACB6R2A6</accession>
<evidence type="ECO:0000313" key="2">
    <source>
        <dbReference type="Proteomes" id="UP000799755"/>
    </source>
</evidence>
<proteinExistence type="predicted"/>